<dbReference type="PROSITE" id="PS51729">
    <property type="entry name" value="GNAT_YJDJ"/>
    <property type="match status" value="1"/>
</dbReference>
<dbReference type="EMBL" id="JADOUA010000001">
    <property type="protein sequence ID" value="MBG6090448.1"/>
    <property type="molecule type" value="Genomic_DNA"/>
</dbReference>
<gene>
    <name evidence="2" type="ORF">IW256_004561</name>
</gene>
<comment type="caution">
    <text evidence="2">The sequence shown here is derived from an EMBL/GenBank/DDBJ whole genome shotgun (WGS) entry which is preliminary data.</text>
</comment>
<accession>A0A931DKW2</accession>
<evidence type="ECO:0000313" key="3">
    <source>
        <dbReference type="Proteomes" id="UP000614047"/>
    </source>
</evidence>
<evidence type="ECO:0000259" key="1">
    <source>
        <dbReference type="PROSITE" id="PS51729"/>
    </source>
</evidence>
<name>A0A931DKW2_9ACTN</name>
<dbReference type="Proteomes" id="UP000614047">
    <property type="component" value="Unassembled WGS sequence"/>
</dbReference>
<dbReference type="Gene3D" id="3.40.630.30">
    <property type="match status" value="1"/>
</dbReference>
<reference evidence="2" key="1">
    <citation type="submission" date="2020-11" db="EMBL/GenBank/DDBJ databases">
        <title>Sequencing the genomes of 1000 actinobacteria strains.</title>
        <authorList>
            <person name="Klenk H.-P."/>
        </authorList>
    </citation>
    <scope>NUCLEOTIDE SEQUENCE</scope>
    <source>
        <strain evidence="2">DSM 43175</strain>
    </source>
</reference>
<keyword evidence="3" id="KW-1185">Reference proteome</keyword>
<dbReference type="AlphaFoldDB" id="A0A931DKW2"/>
<feature type="domain" description="N-acetyltransferase" evidence="1">
    <location>
        <begin position="1"/>
        <end position="42"/>
    </location>
</feature>
<dbReference type="InterPro" id="IPR031165">
    <property type="entry name" value="GNAT_YJDJ"/>
</dbReference>
<organism evidence="2 3">
    <name type="scientific">Actinomadura viridis</name>
    <dbReference type="NCBI Taxonomy" id="58110"/>
    <lineage>
        <taxon>Bacteria</taxon>
        <taxon>Bacillati</taxon>
        <taxon>Actinomycetota</taxon>
        <taxon>Actinomycetes</taxon>
        <taxon>Streptosporangiales</taxon>
        <taxon>Thermomonosporaceae</taxon>
        <taxon>Actinomadura</taxon>
    </lineage>
</organism>
<evidence type="ECO:0000313" key="2">
    <source>
        <dbReference type="EMBL" id="MBG6090448.1"/>
    </source>
</evidence>
<protein>
    <submittedName>
        <fullName evidence="2">GNAT family acetyltransferase</fullName>
    </submittedName>
</protein>
<proteinExistence type="predicted"/>
<dbReference type="SUPFAM" id="SSF55729">
    <property type="entry name" value="Acyl-CoA N-acyltransferases (Nat)"/>
    <property type="match status" value="1"/>
</dbReference>
<dbReference type="Pfam" id="PF14542">
    <property type="entry name" value="Acetyltransf_CG"/>
    <property type="match status" value="1"/>
</dbReference>
<dbReference type="RefSeq" id="WP_307829004.1">
    <property type="nucleotide sequence ID" value="NZ_BAABES010000016.1"/>
</dbReference>
<dbReference type="InterPro" id="IPR016181">
    <property type="entry name" value="Acyl_CoA_acyltransferase"/>
</dbReference>
<sequence length="50" mass="5587">MGSALARAALEMVKDSDARFLPVCPFIAGWSAKHPEYDAWRYQATSRVTD</sequence>